<evidence type="ECO:0000313" key="2">
    <source>
        <dbReference type="EMBL" id="SDV03463.1"/>
    </source>
</evidence>
<protein>
    <submittedName>
        <fullName evidence="2">Uncharacterized protein</fullName>
    </submittedName>
</protein>
<reference evidence="3" key="1">
    <citation type="submission" date="2016-10" db="EMBL/GenBank/DDBJ databases">
        <authorList>
            <person name="Varghese N."/>
            <person name="Submissions S."/>
        </authorList>
    </citation>
    <scope>NUCLEOTIDE SEQUENCE [LARGE SCALE GENOMIC DNA]</scope>
    <source>
        <strain evidence="3">KCTC 32246</strain>
    </source>
</reference>
<evidence type="ECO:0000256" key="1">
    <source>
        <dbReference type="SAM" id="MobiDB-lite"/>
    </source>
</evidence>
<dbReference type="AlphaFoldDB" id="A0A1H2NDD0"/>
<feature type="compositionally biased region" description="Acidic residues" evidence="1">
    <location>
        <begin position="1"/>
        <end position="14"/>
    </location>
</feature>
<dbReference type="RefSeq" id="WP_021488266.1">
    <property type="nucleotide sequence ID" value="NZ_LT629797.1"/>
</dbReference>
<dbReference type="GeneID" id="300080506"/>
<gene>
    <name evidence="2" type="ORF">SAMN05216363_5165</name>
</gene>
<dbReference type="EMBL" id="LT629797">
    <property type="protein sequence ID" value="SDV03463.1"/>
    <property type="molecule type" value="Genomic_DNA"/>
</dbReference>
<sequence length="49" mass="5615">MSDRFEDDEEENTLDFDHEAAEKAGYSGVPIEELDEIALREIERVSKGE</sequence>
<proteinExistence type="predicted"/>
<dbReference type="Proteomes" id="UP000198675">
    <property type="component" value="Chromosome I"/>
</dbReference>
<feature type="region of interest" description="Disordered" evidence="1">
    <location>
        <begin position="1"/>
        <end position="29"/>
    </location>
</feature>
<organism evidence="2 3">
    <name type="scientific">Pseudomonas sihuiensis</name>
    <dbReference type="NCBI Taxonomy" id="1274359"/>
    <lineage>
        <taxon>Bacteria</taxon>
        <taxon>Pseudomonadati</taxon>
        <taxon>Pseudomonadota</taxon>
        <taxon>Gammaproteobacteria</taxon>
        <taxon>Pseudomonadales</taxon>
        <taxon>Pseudomonadaceae</taxon>
        <taxon>Pseudomonas</taxon>
    </lineage>
</organism>
<keyword evidence="3" id="KW-1185">Reference proteome</keyword>
<name>A0A1H2NDD0_9PSED</name>
<evidence type="ECO:0000313" key="3">
    <source>
        <dbReference type="Proteomes" id="UP000198675"/>
    </source>
</evidence>
<accession>A0A1H2NDD0</accession>